<dbReference type="PANTHER" id="PTHR21738:SF0">
    <property type="entry name" value="RIBOSOMAL RNA PROCESSING PROTEIN 36 HOMOLOG"/>
    <property type="match status" value="1"/>
</dbReference>
<dbReference type="Pfam" id="PF06102">
    <property type="entry name" value="RRP36"/>
    <property type="match status" value="1"/>
</dbReference>
<comment type="function">
    <text evidence="8 9">Component of the 90S pre-ribosome involved in the maturation of rRNAs. Required for early cleavages of the pre-RNAs in the 40S ribosomal subunit maturation pathway.</text>
</comment>
<keyword evidence="13" id="KW-1185">Reference proteome</keyword>
<evidence type="ECO:0000313" key="12">
    <source>
        <dbReference type="EMBL" id="KAF8442908.1"/>
    </source>
</evidence>
<evidence type="ECO:0000256" key="7">
    <source>
        <dbReference type="ARBA" id="ARBA00023274"/>
    </source>
</evidence>
<evidence type="ECO:0000256" key="4">
    <source>
        <dbReference type="ARBA" id="ARBA00022552"/>
    </source>
</evidence>
<proteinExistence type="inferred from homology"/>
<dbReference type="AlphaFoldDB" id="A0AAD4GGF1"/>
<evidence type="ECO:0000313" key="13">
    <source>
        <dbReference type="Proteomes" id="UP001194468"/>
    </source>
</evidence>
<gene>
    <name evidence="12" type="ORF">L210DRAFT_3620573</name>
</gene>
<accession>A0AAD4GGF1</accession>
<feature type="compositionally biased region" description="Basic residues" evidence="11">
    <location>
        <begin position="1"/>
        <end position="13"/>
    </location>
</feature>
<comment type="caution">
    <text evidence="12">The sequence shown here is derived from an EMBL/GenBank/DDBJ whole genome shotgun (WGS) entry which is preliminary data.</text>
</comment>
<keyword evidence="4 9" id="KW-0698">rRNA processing</keyword>
<keyword evidence="7 9" id="KW-0687">Ribonucleoprotein</keyword>
<evidence type="ECO:0000256" key="11">
    <source>
        <dbReference type="SAM" id="MobiDB-lite"/>
    </source>
</evidence>
<keyword evidence="6 9" id="KW-0539">Nucleus</keyword>
<comment type="subunit">
    <text evidence="9">Associates with 90S and pre-40S pre-ribosomal particles.</text>
</comment>
<evidence type="ECO:0000256" key="3">
    <source>
        <dbReference type="ARBA" id="ARBA00022517"/>
    </source>
</evidence>
<keyword evidence="3 9" id="KW-0690">Ribosome biogenesis</keyword>
<reference evidence="12" key="2">
    <citation type="journal article" date="2020" name="Nat. Commun.">
        <title>Large-scale genome sequencing of mycorrhizal fungi provides insights into the early evolution of symbiotic traits.</title>
        <authorList>
            <person name="Miyauchi S."/>
            <person name="Kiss E."/>
            <person name="Kuo A."/>
            <person name="Drula E."/>
            <person name="Kohler A."/>
            <person name="Sanchez-Garcia M."/>
            <person name="Morin E."/>
            <person name="Andreopoulos B."/>
            <person name="Barry K.W."/>
            <person name="Bonito G."/>
            <person name="Buee M."/>
            <person name="Carver A."/>
            <person name="Chen C."/>
            <person name="Cichocki N."/>
            <person name="Clum A."/>
            <person name="Culley D."/>
            <person name="Crous P.W."/>
            <person name="Fauchery L."/>
            <person name="Girlanda M."/>
            <person name="Hayes R.D."/>
            <person name="Keri Z."/>
            <person name="LaButti K."/>
            <person name="Lipzen A."/>
            <person name="Lombard V."/>
            <person name="Magnuson J."/>
            <person name="Maillard F."/>
            <person name="Murat C."/>
            <person name="Nolan M."/>
            <person name="Ohm R.A."/>
            <person name="Pangilinan J."/>
            <person name="Pereira M.F."/>
            <person name="Perotto S."/>
            <person name="Peter M."/>
            <person name="Pfister S."/>
            <person name="Riley R."/>
            <person name="Sitrit Y."/>
            <person name="Stielow J.B."/>
            <person name="Szollosi G."/>
            <person name="Zifcakova L."/>
            <person name="Stursova M."/>
            <person name="Spatafora J.W."/>
            <person name="Tedersoo L."/>
            <person name="Vaario L.M."/>
            <person name="Yamada A."/>
            <person name="Yan M."/>
            <person name="Wang P."/>
            <person name="Xu J."/>
            <person name="Bruns T."/>
            <person name="Baldrian P."/>
            <person name="Vilgalys R."/>
            <person name="Dunand C."/>
            <person name="Henrissat B."/>
            <person name="Grigoriev I.V."/>
            <person name="Hibbett D."/>
            <person name="Nagy L.G."/>
            <person name="Martin F.M."/>
        </authorList>
    </citation>
    <scope>NUCLEOTIDE SEQUENCE</scope>
    <source>
        <strain evidence="12">BED1</strain>
    </source>
</reference>
<feature type="compositionally biased region" description="Basic residues" evidence="11">
    <location>
        <begin position="345"/>
        <end position="358"/>
    </location>
</feature>
<organism evidence="12 13">
    <name type="scientific">Boletus edulis BED1</name>
    <dbReference type="NCBI Taxonomy" id="1328754"/>
    <lineage>
        <taxon>Eukaryota</taxon>
        <taxon>Fungi</taxon>
        <taxon>Dikarya</taxon>
        <taxon>Basidiomycota</taxon>
        <taxon>Agaricomycotina</taxon>
        <taxon>Agaricomycetes</taxon>
        <taxon>Agaricomycetidae</taxon>
        <taxon>Boletales</taxon>
        <taxon>Boletineae</taxon>
        <taxon>Boletaceae</taxon>
        <taxon>Boletoideae</taxon>
        <taxon>Boletus</taxon>
    </lineage>
</organism>
<dbReference type="EMBL" id="WHUW01000008">
    <property type="protein sequence ID" value="KAF8442908.1"/>
    <property type="molecule type" value="Genomic_DNA"/>
</dbReference>
<keyword evidence="5 10" id="KW-0175">Coiled coil</keyword>
<feature type="compositionally biased region" description="Acidic residues" evidence="11">
    <location>
        <begin position="60"/>
        <end position="81"/>
    </location>
</feature>
<dbReference type="GO" id="GO:0000462">
    <property type="term" value="P:maturation of SSU-rRNA from tricistronic rRNA transcript (SSU-rRNA, 5.8S rRNA, LSU-rRNA)"/>
    <property type="evidence" value="ECO:0007669"/>
    <property type="project" value="TreeGrafter"/>
</dbReference>
<feature type="coiled-coil region" evidence="10">
    <location>
        <begin position="258"/>
        <end position="285"/>
    </location>
</feature>
<dbReference type="GO" id="GO:0030686">
    <property type="term" value="C:90S preribosome"/>
    <property type="evidence" value="ECO:0007669"/>
    <property type="project" value="TreeGrafter"/>
</dbReference>
<evidence type="ECO:0000256" key="2">
    <source>
        <dbReference type="ARBA" id="ARBA00009418"/>
    </source>
</evidence>
<feature type="region of interest" description="Disordered" evidence="11">
    <location>
        <begin position="332"/>
        <end position="391"/>
    </location>
</feature>
<feature type="region of interest" description="Disordered" evidence="11">
    <location>
        <begin position="151"/>
        <end position="193"/>
    </location>
</feature>
<comment type="subcellular location">
    <subcellularLocation>
        <location evidence="1 9">Nucleus</location>
        <location evidence="1 9">Nucleolus</location>
    </subcellularLocation>
</comment>
<evidence type="ECO:0000256" key="6">
    <source>
        <dbReference type="ARBA" id="ARBA00023242"/>
    </source>
</evidence>
<dbReference type="PANTHER" id="PTHR21738">
    <property type="entry name" value="RIBOSOMAL RNA PROCESSING PROTEIN 36 HOMOLOG"/>
    <property type="match status" value="1"/>
</dbReference>
<evidence type="ECO:0000256" key="10">
    <source>
        <dbReference type="SAM" id="Coils"/>
    </source>
</evidence>
<dbReference type="GO" id="GO:0005730">
    <property type="term" value="C:nucleolus"/>
    <property type="evidence" value="ECO:0007669"/>
    <property type="project" value="UniProtKB-SubCell"/>
</dbReference>
<evidence type="ECO:0000256" key="5">
    <source>
        <dbReference type="ARBA" id="ARBA00023054"/>
    </source>
</evidence>
<comment type="similarity">
    <text evidence="2 9">Belongs to the RRP36 family.</text>
</comment>
<dbReference type="Proteomes" id="UP001194468">
    <property type="component" value="Unassembled WGS sequence"/>
</dbReference>
<evidence type="ECO:0000256" key="9">
    <source>
        <dbReference type="RuleBase" id="RU368027"/>
    </source>
</evidence>
<evidence type="ECO:0000256" key="8">
    <source>
        <dbReference type="ARBA" id="ARBA00025053"/>
    </source>
</evidence>
<protein>
    <recommendedName>
        <fullName evidence="9">rRNA biogenesis protein RRP36</fullName>
    </recommendedName>
</protein>
<feature type="region of interest" description="Disordered" evidence="11">
    <location>
        <begin position="1"/>
        <end position="134"/>
    </location>
</feature>
<evidence type="ECO:0000256" key="1">
    <source>
        <dbReference type="ARBA" id="ARBA00004604"/>
    </source>
</evidence>
<dbReference type="InterPro" id="IPR009292">
    <property type="entry name" value="RRP36"/>
</dbReference>
<sequence length="391" mass="44270">MVRRPRPAHRPMTLHHENGQQSKAQLAKQARPKAIDFLSDSEGAERAHPSTARLQRAHDDDNESDDSDDTNVDPGTDEEDIDAPRVAQWISDDVDLELQEHTDDASDSEGVDSDDDQSGNEAGPSRRLRSLQDDLSTLPLGTLRSAQRSLARVQAFSDTESDSEAQSEGNGPAKRTNKHAPVEITSKRPVSRRRLVVDDKLPKPRDPRFMHATGGYDPSKFKQQYEFLSDLRHDELATLRGHVKRARKLLANSPSHLRAEREGEVERLELAMKRAESTVNMNNKERIEFKALQSARQTEKEKRKQGKAEWWISRSAKKQLLSKARLDAIASDGGKRAVKKAIEKKQKKINQKEKKMRPFPRSEGIERSDGKRRRPVGAVDSAREVKRRKVD</sequence>
<feature type="compositionally biased region" description="Acidic residues" evidence="11">
    <location>
        <begin position="105"/>
        <end position="118"/>
    </location>
</feature>
<name>A0AAD4GGF1_BOLED</name>
<reference evidence="12" key="1">
    <citation type="submission" date="2019-10" db="EMBL/GenBank/DDBJ databases">
        <authorList>
            <consortium name="DOE Joint Genome Institute"/>
            <person name="Kuo A."/>
            <person name="Miyauchi S."/>
            <person name="Kiss E."/>
            <person name="Drula E."/>
            <person name="Kohler A."/>
            <person name="Sanchez-Garcia M."/>
            <person name="Andreopoulos B."/>
            <person name="Barry K.W."/>
            <person name="Bonito G."/>
            <person name="Buee M."/>
            <person name="Carver A."/>
            <person name="Chen C."/>
            <person name="Cichocki N."/>
            <person name="Clum A."/>
            <person name="Culley D."/>
            <person name="Crous P.W."/>
            <person name="Fauchery L."/>
            <person name="Girlanda M."/>
            <person name="Hayes R."/>
            <person name="Keri Z."/>
            <person name="LaButti K."/>
            <person name="Lipzen A."/>
            <person name="Lombard V."/>
            <person name="Magnuson J."/>
            <person name="Maillard F."/>
            <person name="Morin E."/>
            <person name="Murat C."/>
            <person name="Nolan M."/>
            <person name="Ohm R."/>
            <person name="Pangilinan J."/>
            <person name="Pereira M."/>
            <person name="Perotto S."/>
            <person name="Peter M."/>
            <person name="Riley R."/>
            <person name="Sitrit Y."/>
            <person name="Stielow B."/>
            <person name="Szollosi G."/>
            <person name="Zifcakova L."/>
            <person name="Stursova M."/>
            <person name="Spatafora J.W."/>
            <person name="Tedersoo L."/>
            <person name="Vaario L.-M."/>
            <person name="Yamada A."/>
            <person name="Yan M."/>
            <person name="Wang P."/>
            <person name="Xu J."/>
            <person name="Bruns T."/>
            <person name="Baldrian P."/>
            <person name="Vilgalys R."/>
            <person name="Henrissat B."/>
            <person name="Grigoriev I.V."/>
            <person name="Hibbett D."/>
            <person name="Nagy L.G."/>
            <person name="Martin F.M."/>
        </authorList>
    </citation>
    <scope>NUCLEOTIDE SEQUENCE</scope>
    <source>
        <strain evidence="12">BED1</strain>
    </source>
</reference>